<dbReference type="GO" id="GO:0000160">
    <property type="term" value="P:phosphorelay signal transduction system"/>
    <property type="evidence" value="ECO:0007669"/>
    <property type="project" value="InterPro"/>
</dbReference>
<accession>D2DXX3</accession>
<dbReference type="EMBL" id="FJ872375">
    <property type="protein sequence ID" value="ACO70946.1"/>
    <property type="molecule type" value="Genomic_DNA"/>
</dbReference>
<reference evidence="4" key="1">
    <citation type="journal article" date="2010" name="FEMS Microbiol. Ecol.">
        <title>Phylogenetic and metagenomic analysis of Verrucomicrobia in former agricultural grassland soil.</title>
        <authorList>
            <person name="Kielak A."/>
            <person name="Rodrigues J.L.M."/>
            <person name="Kuramae E.E."/>
            <person name="Chain P.S.G."/>
            <person name="van Veen J.A."/>
            <person name="Kowalchuk G.A."/>
        </authorList>
    </citation>
    <scope>NUCLEOTIDE SEQUENCE</scope>
</reference>
<proteinExistence type="predicted"/>
<dbReference type="AlphaFoldDB" id="D2DXX3"/>
<dbReference type="Pfam" id="PF00072">
    <property type="entry name" value="Response_reg"/>
    <property type="match status" value="1"/>
</dbReference>
<evidence type="ECO:0000256" key="1">
    <source>
        <dbReference type="ARBA" id="ARBA00022553"/>
    </source>
</evidence>
<dbReference type="InterPro" id="IPR001789">
    <property type="entry name" value="Sig_transdc_resp-reg_receiver"/>
</dbReference>
<dbReference type="PANTHER" id="PTHR44591:SF3">
    <property type="entry name" value="RESPONSE REGULATORY DOMAIN-CONTAINING PROTEIN"/>
    <property type="match status" value="1"/>
</dbReference>
<keyword evidence="1" id="KW-0597">Phosphoprotein</keyword>
<evidence type="ECO:0000313" key="4">
    <source>
        <dbReference type="EMBL" id="ACO70946.1"/>
    </source>
</evidence>
<comment type="caution">
    <text evidence="2">Lacks conserved residue(s) required for the propagation of feature annotation.</text>
</comment>
<dbReference type="InterPro" id="IPR050595">
    <property type="entry name" value="Bact_response_regulator"/>
</dbReference>
<name>D2DXX3_9BACT</name>
<organism evidence="4">
    <name type="scientific">uncultured Verrucomicrobiota bacterium</name>
    <dbReference type="NCBI Taxonomy" id="156588"/>
    <lineage>
        <taxon>Bacteria</taxon>
        <taxon>Pseudomonadati</taxon>
        <taxon>Verrucomicrobiota</taxon>
        <taxon>environmental samples</taxon>
    </lineage>
</organism>
<dbReference type="Pfam" id="PF14332">
    <property type="entry name" value="DUF4388"/>
    <property type="match status" value="1"/>
</dbReference>
<feature type="domain" description="Response regulatory" evidence="3">
    <location>
        <begin position="4"/>
        <end position="121"/>
    </location>
</feature>
<protein>
    <submittedName>
        <fullName evidence="4">Response regulator receiver protein</fullName>
    </submittedName>
</protein>
<dbReference type="SUPFAM" id="SSF52172">
    <property type="entry name" value="CheY-like"/>
    <property type="match status" value="1"/>
</dbReference>
<dbReference type="PROSITE" id="PS50110">
    <property type="entry name" value="RESPONSE_REGULATORY"/>
    <property type="match status" value="1"/>
</dbReference>
<dbReference type="Gene3D" id="3.40.50.2300">
    <property type="match status" value="1"/>
</dbReference>
<dbReference type="InterPro" id="IPR011006">
    <property type="entry name" value="CheY-like_superfamily"/>
</dbReference>
<dbReference type="InterPro" id="IPR025497">
    <property type="entry name" value="PatA-like_N"/>
</dbReference>
<dbReference type="SMART" id="SM00448">
    <property type="entry name" value="REC"/>
    <property type="match status" value="1"/>
</dbReference>
<evidence type="ECO:0000256" key="2">
    <source>
        <dbReference type="PROSITE-ProRule" id="PRU00169"/>
    </source>
</evidence>
<evidence type="ECO:0000259" key="3">
    <source>
        <dbReference type="PROSITE" id="PS50110"/>
    </source>
</evidence>
<dbReference type="PANTHER" id="PTHR44591">
    <property type="entry name" value="STRESS RESPONSE REGULATOR PROTEIN 1"/>
    <property type="match status" value="1"/>
</dbReference>
<sequence>MAHKILVIDDAPATARITEAVLQQHFPGCDVLSASRGIEGFERLHMATPDLVLLNDKLPDMEAEAVLARLQSDPANSQLPVFLLVDPANGAEFNGRYPGVTRVLTKPVSQETLRAALTEILSGKPGARRVLPSRGGIVFSGHTGFISLRQALHMAQSDRLTGVLRFQLGRHPIELWMNGGRFVFATTKNAQLYCGGSPVILSATNLGLILEAQINQQVTGCPIFLYLSARNGFPHEDVMQIVRDHGQRLFGQLYTAGRTAFEFEETERIPDFAKNFQPSAEDVDNWILAGLRHVRFEQLSPAQRPDPNGDPAYTRKGYDLIQRLKLNDVEARFASAISGTETLQAIAQKIGVPLNDALLIVFRFLALEIIDFWNPGVLALPPGQ</sequence>